<feature type="domain" description="Transposase Tc1-like" evidence="2">
    <location>
        <begin position="42"/>
        <end position="95"/>
    </location>
</feature>
<dbReference type="GO" id="GO:0015074">
    <property type="term" value="P:DNA integration"/>
    <property type="evidence" value="ECO:0007669"/>
    <property type="project" value="InterPro"/>
</dbReference>
<protein>
    <submittedName>
        <fullName evidence="3">HTH_Tnp_Tc3_2 domain-containing protein</fullName>
    </submittedName>
</protein>
<name>A0A8X6RQ58_TRICX</name>
<gene>
    <name evidence="3" type="primary">NCL1_33048</name>
    <name evidence="3" type="ORF">TNCV_4909181</name>
</gene>
<dbReference type="Pfam" id="PF01498">
    <property type="entry name" value="HTH_Tnp_Tc3_2"/>
    <property type="match status" value="1"/>
</dbReference>
<dbReference type="AlphaFoldDB" id="A0A8X6RQ58"/>
<reference evidence="3" key="1">
    <citation type="submission" date="2020-08" db="EMBL/GenBank/DDBJ databases">
        <title>Multicomponent nature underlies the extraordinary mechanical properties of spider dragline silk.</title>
        <authorList>
            <person name="Kono N."/>
            <person name="Nakamura H."/>
            <person name="Mori M."/>
            <person name="Yoshida Y."/>
            <person name="Ohtoshi R."/>
            <person name="Malay A.D."/>
            <person name="Moran D.A.P."/>
            <person name="Tomita M."/>
            <person name="Numata K."/>
            <person name="Arakawa K."/>
        </authorList>
    </citation>
    <scope>NUCLEOTIDE SEQUENCE</scope>
</reference>
<keyword evidence="4" id="KW-1185">Reference proteome</keyword>
<dbReference type="EMBL" id="BMAU01021201">
    <property type="protein sequence ID" value="GFX98275.1"/>
    <property type="molecule type" value="Genomic_DNA"/>
</dbReference>
<sequence>METIPNHTDSCPKARRRSPKGYNPRGRSKYCYCSQAELQSNLTRVTSMVRASIGKAISAATVRRRLHMNELYVRVPRVCVPLSVQSRGAQIKWCRV</sequence>
<evidence type="ECO:0000259" key="2">
    <source>
        <dbReference type="Pfam" id="PF01498"/>
    </source>
</evidence>
<dbReference type="Proteomes" id="UP000887159">
    <property type="component" value="Unassembled WGS sequence"/>
</dbReference>
<evidence type="ECO:0000256" key="1">
    <source>
        <dbReference type="SAM" id="MobiDB-lite"/>
    </source>
</evidence>
<comment type="caution">
    <text evidence="3">The sequence shown here is derived from an EMBL/GenBank/DDBJ whole genome shotgun (WGS) entry which is preliminary data.</text>
</comment>
<evidence type="ECO:0000313" key="3">
    <source>
        <dbReference type="EMBL" id="GFX98275.1"/>
    </source>
</evidence>
<proteinExistence type="predicted"/>
<dbReference type="GO" id="GO:0003677">
    <property type="term" value="F:DNA binding"/>
    <property type="evidence" value="ECO:0007669"/>
    <property type="project" value="InterPro"/>
</dbReference>
<feature type="region of interest" description="Disordered" evidence="1">
    <location>
        <begin position="1"/>
        <end position="26"/>
    </location>
</feature>
<dbReference type="GO" id="GO:0006313">
    <property type="term" value="P:DNA transposition"/>
    <property type="evidence" value="ECO:0007669"/>
    <property type="project" value="InterPro"/>
</dbReference>
<evidence type="ECO:0000313" key="4">
    <source>
        <dbReference type="Proteomes" id="UP000887159"/>
    </source>
</evidence>
<accession>A0A8X6RQ58</accession>
<organism evidence="3 4">
    <name type="scientific">Trichonephila clavipes</name>
    <name type="common">Golden silk orbweaver</name>
    <name type="synonym">Nephila clavipes</name>
    <dbReference type="NCBI Taxonomy" id="2585209"/>
    <lineage>
        <taxon>Eukaryota</taxon>
        <taxon>Metazoa</taxon>
        <taxon>Ecdysozoa</taxon>
        <taxon>Arthropoda</taxon>
        <taxon>Chelicerata</taxon>
        <taxon>Arachnida</taxon>
        <taxon>Araneae</taxon>
        <taxon>Araneomorphae</taxon>
        <taxon>Entelegynae</taxon>
        <taxon>Araneoidea</taxon>
        <taxon>Nephilidae</taxon>
        <taxon>Trichonephila</taxon>
    </lineage>
</organism>
<dbReference type="InterPro" id="IPR002492">
    <property type="entry name" value="Transposase_Tc1-like"/>
</dbReference>